<accession>A0A137YUC9</accession>
<dbReference type="Proteomes" id="UP000070409">
    <property type="component" value="Unassembled WGS sequence"/>
</dbReference>
<proteinExistence type="inferred from homology"/>
<sequence>MSAPAPSTTTEVSFTSHGVRCAAWHVRSASEALARDGRRPVVVLAHGFGGTRDTGLLVFARAFADAGIDALVFDYRTFGDSDGEPRQQVSYRMQREDYRAAVDAARRLPGVDPERIALWGTSYSGGHVIDVAAGDPRIAAVVGLVPATDGAAALLQVARYAGPILPLRLVGHGLWDVATAVAGRAPHRIPLAARPGDPGIITTSGSYEAYTAMGGPTWRNEVCARTALEIGLNRPTTKAGRVTCPVLFQVGTRDRVAPAAAARRTAARIAGPAEVAEYPIDHFDGYDGPWRDVAIADEVAFLTRVLLPTSVAPRPTGRRSRHGESSTA</sequence>
<dbReference type="Gene3D" id="3.40.50.1820">
    <property type="entry name" value="alpha/beta hydrolase"/>
    <property type="match status" value="1"/>
</dbReference>
<evidence type="ECO:0000256" key="2">
    <source>
        <dbReference type="ARBA" id="ARBA00022801"/>
    </source>
</evidence>
<gene>
    <name evidence="4" type="ORF">AXK61_08800</name>
</gene>
<dbReference type="EMBL" id="LSRE01000049">
    <property type="protein sequence ID" value="KXO89528.1"/>
    <property type="molecule type" value="Genomic_DNA"/>
</dbReference>
<evidence type="ECO:0000313" key="5">
    <source>
        <dbReference type="Proteomes" id="UP000070409"/>
    </source>
</evidence>
<dbReference type="InterPro" id="IPR022742">
    <property type="entry name" value="Hydrolase_4"/>
</dbReference>
<organism evidence="4 5">
    <name type="scientific">Tsukamurella pseudospumae</name>
    <dbReference type="NCBI Taxonomy" id="239498"/>
    <lineage>
        <taxon>Bacteria</taxon>
        <taxon>Bacillati</taxon>
        <taxon>Actinomycetota</taxon>
        <taxon>Actinomycetes</taxon>
        <taxon>Mycobacteriales</taxon>
        <taxon>Tsukamurellaceae</taxon>
        <taxon>Tsukamurella</taxon>
    </lineage>
</organism>
<dbReference type="SUPFAM" id="SSF53474">
    <property type="entry name" value="alpha/beta-Hydrolases"/>
    <property type="match status" value="1"/>
</dbReference>
<protein>
    <submittedName>
        <fullName evidence="4">Peptidase S15</fullName>
    </submittedName>
</protein>
<keyword evidence="5" id="KW-1185">Reference proteome</keyword>
<dbReference type="RefSeq" id="WP_068746885.1">
    <property type="nucleotide sequence ID" value="NZ_LSRE01000049.1"/>
</dbReference>
<comment type="caution">
    <text evidence="4">The sequence shown here is derived from an EMBL/GenBank/DDBJ whole genome shotgun (WGS) entry which is preliminary data.</text>
</comment>
<dbReference type="InterPro" id="IPR029058">
    <property type="entry name" value="AB_hydrolase_fold"/>
</dbReference>
<comment type="similarity">
    <text evidence="1">Belongs to the AB hydrolase superfamily.</text>
</comment>
<feature type="domain" description="Serine aminopeptidase S33" evidence="3">
    <location>
        <begin position="39"/>
        <end position="271"/>
    </location>
</feature>
<dbReference type="PANTHER" id="PTHR22946">
    <property type="entry name" value="DIENELACTONE HYDROLASE DOMAIN-CONTAINING PROTEIN-RELATED"/>
    <property type="match status" value="1"/>
</dbReference>
<dbReference type="PANTHER" id="PTHR22946:SF9">
    <property type="entry name" value="POLYKETIDE TRANSFERASE AF380"/>
    <property type="match status" value="1"/>
</dbReference>
<keyword evidence="2" id="KW-0378">Hydrolase</keyword>
<reference evidence="4 5" key="1">
    <citation type="submission" date="2016-02" db="EMBL/GenBank/DDBJ databases">
        <authorList>
            <person name="Teng J.L."/>
            <person name="Tang Y."/>
            <person name="Huang Y."/>
            <person name="Guo F."/>
            <person name="Wei W."/>
            <person name="Chen J.H."/>
            <person name="Wong S.Y."/>
            <person name="Lau S.K."/>
            <person name="Woo P.C."/>
        </authorList>
    </citation>
    <scope>NUCLEOTIDE SEQUENCE [LARGE SCALE GENOMIC DNA]</scope>
    <source>
        <strain evidence="4 5">JCM 13375</strain>
    </source>
</reference>
<evidence type="ECO:0000313" key="4">
    <source>
        <dbReference type="EMBL" id="KXO89528.1"/>
    </source>
</evidence>
<dbReference type="Pfam" id="PF12146">
    <property type="entry name" value="Hydrolase_4"/>
    <property type="match status" value="1"/>
</dbReference>
<evidence type="ECO:0000256" key="1">
    <source>
        <dbReference type="ARBA" id="ARBA00008645"/>
    </source>
</evidence>
<name>A0A137YUC9_9ACTN</name>
<dbReference type="InterPro" id="IPR050261">
    <property type="entry name" value="FrsA_esterase"/>
</dbReference>
<evidence type="ECO:0000259" key="3">
    <source>
        <dbReference type="Pfam" id="PF12146"/>
    </source>
</evidence>